<organism evidence="12 13">
    <name type="scientific">Marinimicrobium koreense</name>
    <dbReference type="NCBI Taxonomy" id="306545"/>
    <lineage>
        <taxon>Bacteria</taxon>
        <taxon>Pseudomonadati</taxon>
        <taxon>Pseudomonadota</taxon>
        <taxon>Gammaproteobacteria</taxon>
        <taxon>Cellvibrionales</taxon>
        <taxon>Cellvibrionaceae</taxon>
        <taxon>Marinimicrobium</taxon>
    </lineage>
</organism>
<dbReference type="InterPro" id="IPR039426">
    <property type="entry name" value="TonB-dep_rcpt-like"/>
</dbReference>
<dbReference type="Pfam" id="PF07715">
    <property type="entry name" value="Plug"/>
    <property type="match status" value="1"/>
</dbReference>
<feature type="domain" description="TonB-dependent receptor plug" evidence="11">
    <location>
        <begin position="78"/>
        <end position="189"/>
    </location>
</feature>
<feature type="domain" description="TonB-dependent receptor-like beta-barrel" evidence="10">
    <location>
        <begin position="429"/>
        <end position="942"/>
    </location>
</feature>
<keyword evidence="2 8" id="KW-0813">Transport</keyword>
<keyword evidence="7 8" id="KW-0998">Cell outer membrane</keyword>
<reference evidence="12 13" key="1">
    <citation type="submission" date="2018-11" db="EMBL/GenBank/DDBJ databases">
        <title>Genomic Encyclopedia of Type Strains, Phase IV (KMG-IV): sequencing the most valuable type-strain genomes for metagenomic binning, comparative biology and taxonomic classification.</title>
        <authorList>
            <person name="Goeker M."/>
        </authorList>
    </citation>
    <scope>NUCLEOTIDE SEQUENCE [LARGE SCALE GENOMIC DNA]</scope>
    <source>
        <strain evidence="12 13">DSM 16974</strain>
    </source>
</reference>
<evidence type="ECO:0000256" key="3">
    <source>
        <dbReference type="ARBA" id="ARBA00022452"/>
    </source>
</evidence>
<dbReference type="PANTHER" id="PTHR40980">
    <property type="entry name" value="PLUG DOMAIN-CONTAINING PROTEIN"/>
    <property type="match status" value="1"/>
</dbReference>
<dbReference type="NCBIfam" id="TIGR01782">
    <property type="entry name" value="TonB-Xanth-Caul"/>
    <property type="match status" value="1"/>
</dbReference>
<dbReference type="GO" id="GO:0009279">
    <property type="term" value="C:cell outer membrane"/>
    <property type="evidence" value="ECO:0007669"/>
    <property type="project" value="UniProtKB-SubCell"/>
</dbReference>
<evidence type="ECO:0000313" key="12">
    <source>
        <dbReference type="EMBL" id="ROQ20474.1"/>
    </source>
</evidence>
<evidence type="ECO:0000256" key="1">
    <source>
        <dbReference type="ARBA" id="ARBA00004571"/>
    </source>
</evidence>
<dbReference type="SUPFAM" id="SSF56935">
    <property type="entry name" value="Porins"/>
    <property type="match status" value="1"/>
</dbReference>
<evidence type="ECO:0000256" key="7">
    <source>
        <dbReference type="ARBA" id="ARBA00023237"/>
    </source>
</evidence>
<dbReference type="InterPro" id="IPR012910">
    <property type="entry name" value="Plug_dom"/>
</dbReference>
<proteinExistence type="inferred from homology"/>
<evidence type="ECO:0000259" key="11">
    <source>
        <dbReference type="Pfam" id="PF07715"/>
    </source>
</evidence>
<dbReference type="OrthoDB" id="8727862at2"/>
<keyword evidence="5 9" id="KW-0798">TonB box</keyword>
<dbReference type="InterPro" id="IPR037066">
    <property type="entry name" value="Plug_dom_sf"/>
</dbReference>
<comment type="caution">
    <text evidence="12">The sequence shown here is derived from an EMBL/GenBank/DDBJ whole genome shotgun (WGS) entry which is preliminary data.</text>
</comment>
<comment type="similarity">
    <text evidence="8 9">Belongs to the TonB-dependent receptor family.</text>
</comment>
<dbReference type="PANTHER" id="PTHR40980:SF3">
    <property type="entry name" value="TONB-DEPENDENT RECEPTOR-LIKE BETA-BARREL DOMAIN-CONTAINING PROTEIN"/>
    <property type="match status" value="1"/>
</dbReference>
<evidence type="ECO:0000256" key="4">
    <source>
        <dbReference type="ARBA" id="ARBA00022692"/>
    </source>
</evidence>
<dbReference type="InterPro" id="IPR010104">
    <property type="entry name" value="TonB_rcpt_bac"/>
</dbReference>
<name>A0A3N1NL19_9GAMM</name>
<sequence length="978" mass="109337">MTIMNKTQGLTPRSAFRRTRLARAIHWSSQLLVAGAVGWHGAGFAQEATPAEPEQPTALEEIVVSGQRSSIQSAQMIKQSAEQIVDSIVADDIGKLPDRSVTETLQRIPGVTIDHFMSLGDPEHFSAEGSGVAVRGLTQVRSELNGRDSFTANGGRSLSFEDVPAELMAGVDVYKNPSADMIEGGLGGTVNLRTRMPFDSDGQVMAATASVNYGDFIEEADPSVSALYSNRWDTSAGEFGLLVDVAFSEISTRTDGIFNRPFFPRDDLQGYEGTTIQVPRGADWRSMDFNRERLGSYLATQWRPSDASEFYFQAFRSEYDMQWDEDAIFVQNDAYAIQPGEGKEFVVDDNNVFLSGRLTQPGGIPFGADIRVANRESVTSDFSAGYKWLPGDQLEFSTDLQYTKATTEGLDATIATGINLPYIDIDLRGERPLVQADDEYLSDPGNYYWGFTMPFIEDNEAEQFAWRADVKYNFNDTDVVRYIKTGVRLTDREATNINSGYHWQAIYQPWMAWWKLPDDQMPPVEDASQMSLNTFDNFFRGKAPSPGAVYAPHISLVEGYPESFDQLHADASENYICCDDYMPATMDDPSRINEQEEQTYAAYFLLGFGVDDWALPVDGNIGIRVVQTDSAASGMIRYPETIVVGEDGETESRPWYQDPEDIVAENSYTNVLPNLNLRVELRDDLFLRFAASKAMARPAYNQMQAFQTLSAGRPEGVPEDQYVPPEDFRLTSSSGSNPMLEPMEATQFDISLEWYFNDAGGMAHVNAFSKDIEGFIRNQTIREEHGGWDYTVTRPVNTGTADIRGVELGWSQFFDQLPEPFDGLGMQANYTYIDSSTDVPRDEGSNPVDTDGSEYGQMPFEGLSEHSYNLVGMYEKGPLSVRLAYNWRSDFLMSVGPNGFNGTDRDITWRLPVYNDDYGQMDGSIFYDITDMLSLGLEVNNILNSETRTIMKQNAAGDHYASYFLNDTRYALTLRANF</sequence>
<evidence type="ECO:0000256" key="8">
    <source>
        <dbReference type="PROSITE-ProRule" id="PRU01360"/>
    </source>
</evidence>
<dbReference type="InterPro" id="IPR036942">
    <property type="entry name" value="Beta-barrel_TonB_sf"/>
</dbReference>
<keyword evidence="13" id="KW-1185">Reference proteome</keyword>
<accession>A0A3N1NL19</accession>
<evidence type="ECO:0000256" key="6">
    <source>
        <dbReference type="ARBA" id="ARBA00023136"/>
    </source>
</evidence>
<dbReference type="Gene3D" id="2.170.130.10">
    <property type="entry name" value="TonB-dependent receptor, plug domain"/>
    <property type="match status" value="1"/>
</dbReference>
<evidence type="ECO:0000259" key="10">
    <source>
        <dbReference type="Pfam" id="PF00593"/>
    </source>
</evidence>
<evidence type="ECO:0000256" key="2">
    <source>
        <dbReference type="ARBA" id="ARBA00022448"/>
    </source>
</evidence>
<dbReference type="InterPro" id="IPR000531">
    <property type="entry name" value="Beta-barrel_TonB"/>
</dbReference>
<comment type="subcellular location">
    <subcellularLocation>
        <location evidence="1 8">Cell outer membrane</location>
        <topology evidence="1 8">Multi-pass membrane protein</topology>
    </subcellularLocation>
</comment>
<evidence type="ECO:0000313" key="13">
    <source>
        <dbReference type="Proteomes" id="UP000273643"/>
    </source>
</evidence>
<dbReference type="PROSITE" id="PS52016">
    <property type="entry name" value="TONB_DEPENDENT_REC_3"/>
    <property type="match status" value="1"/>
</dbReference>
<gene>
    <name evidence="12" type="ORF">EDC38_1080</name>
</gene>
<dbReference type="Pfam" id="PF00593">
    <property type="entry name" value="TonB_dep_Rec_b-barrel"/>
    <property type="match status" value="1"/>
</dbReference>
<keyword evidence="6 8" id="KW-0472">Membrane</keyword>
<dbReference type="Proteomes" id="UP000273643">
    <property type="component" value="Unassembled WGS sequence"/>
</dbReference>
<evidence type="ECO:0000256" key="9">
    <source>
        <dbReference type="RuleBase" id="RU003357"/>
    </source>
</evidence>
<keyword evidence="4 8" id="KW-0812">Transmembrane</keyword>
<protein>
    <submittedName>
        <fullName evidence="12">TonB-dependent receptor</fullName>
    </submittedName>
</protein>
<dbReference type="AlphaFoldDB" id="A0A3N1NL19"/>
<evidence type="ECO:0000256" key="5">
    <source>
        <dbReference type="ARBA" id="ARBA00023077"/>
    </source>
</evidence>
<dbReference type="EMBL" id="RJUK01000001">
    <property type="protein sequence ID" value="ROQ20474.1"/>
    <property type="molecule type" value="Genomic_DNA"/>
</dbReference>
<keyword evidence="3 8" id="KW-1134">Transmembrane beta strand</keyword>
<keyword evidence="12" id="KW-0675">Receptor</keyword>
<dbReference type="Gene3D" id="2.40.170.20">
    <property type="entry name" value="TonB-dependent receptor, beta-barrel domain"/>
    <property type="match status" value="1"/>
</dbReference>